<evidence type="ECO:0000256" key="9">
    <source>
        <dbReference type="ARBA" id="ARBA00023136"/>
    </source>
</evidence>
<keyword evidence="6" id="KW-0630">Potassium</keyword>
<dbReference type="InterPro" id="IPR041647">
    <property type="entry name" value="IRK_C"/>
</dbReference>
<dbReference type="Gene3D" id="1.10.287.70">
    <property type="match status" value="1"/>
</dbReference>
<feature type="domain" description="Potassium channel" evidence="12">
    <location>
        <begin position="72"/>
        <end position="149"/>
    </location>
</feature>
<dbReference type="GO" id="GO:0034765">
    <property type="term" value="P:regulation of monoatomic ion transmembrane transport"/>
    <property type="evidence" value="ECO:0007669"/>
    <property type="project" value="TreeGrafter"/>
</dbReference>
<dbReference type="GO" id="GO:0005886">
    <property type="term" value="C:plasma membrane"/>
    <property type="evidence" value="ECO:0007669"/>
    <property type="project" value="TreeGrafter"/>
</dbReference>
<evidence type="ECO:0000256" key="1">
    <source>
        <dbReference type="ARBA" id="ARBA00004141"/>
    </source>
</evidence>
<dbReference type="RefSeq" id="WP_252585900.1">
    <property type="nucleotide sequence ID" value="NZ_JAMWYS010000006.1"/>
</dbReference>
<dbReference type="EMBL" id="JAMWYS010000006">
    <property type="protein sequence ID" value="MCO4291668.1"/>
    <property type="molecule type" value="Genomic_DNA"/>
</dbReference>
<keyword evidence="4 11" id="KW-0812">Transmembrane</keyword>
<evidence type="ECO:0000256" key="8">
    <source>
        <dbReference type="ARBA" id="ARBA00023065"/>
    </source>
</evidence>
<keyword evidence="8" id="KW-0406">Ion transport</keyword>
<comment type="subcellular location">
    <subcellularLocation>
        <location evidence="1">Membrane</location>
        <topology evidence="1">Multi-pass membrane protein</topology>
    </subcellularLocation>
</comment>
<dbReference type="PANTHER" id="PTHR11767">
    <property type="entry name" value="INWARD RECTIFIER POTASSIUM CHANNEL"/>
    <property type="match status" value="1"/>
</dbReference>
<evidence type="ECO:0000256" key="5">
    <source>
        <dbReference type="ARBA" id="ARBA00022882"/>
    </source>
</evidence>
<dbReference type="SUPFAM" id="SSF81324">
    <property type="entry name" value="Voltage-gated potassium channels"/>
    <property type="match status" value="1"/>
</dbReference>
<evidence type="ECO:0000256" key="4">
    <source>
        <dbReference type="ARBA" id="ARBA00022692"/>
    </source>
</evidence>
<evidence type="ECO:0000313" key="15">
    <source>
        <dbReference type="Proteomes" id="UP001155182"/>
    </source>
</evidence>
<dbReference type="GO" id="GO:0005242">
    <property type="term" value="F:inward rectifier potassium channel activity"/>
    <property type="evidence" value="ECO:0007669"/>
    <property type="project" value="InterPro"/>
</dbReference>
<dbReference type="SUPFAM" id="SSF81296">
    <property type="entry name" value="E set domains"/>
    <property type="match status" value="1"/>
</dbReference>
<dbReference type="InterPro" id="IPR013099">
    <property type="entry name" value="K_chnl_dom"/>
</dbReference>
<keyword evidence="7 11" id="KW-1133">Transmembrane helix</keyword>
<dbReference type="PANTHER" id="PTHR11767:SF102">
    <property type="entry name" value="INWARDLY RECTIFYING POTASSIUM CHANNEL 1, ISOFORM F"/>
    <property type="match status" value="1"/>
</dbReference>
<dbReference type="Pfam" id="PF07885">
    <property type="entry name" value="Ion_trans_2"/>
    <property type="match status" value="1"/>
</dbReference>
<dbReference type="InterPro" id="IPR014756">
    <property type="entry name" value="Ig_E-set"/>
</dbReference>
<evidence type="ECO:0000259" key="13">
    <source>
        <dbReference type="Pfam" id="PF17655"/>
    </source>
</evidence>
<sequence length="327" mass="37227">MNFNRIKNRFSKDELHDLGFSEKLTGSNRSINNDGSFNVKRVGSSTTNIQDVYNSLITMSWGKFGIIVLLWFILINSFFAIIYLMLGTEYLNGAHGREVLEQFLDCFFFSAQTLSTVGYGHLSPSNYWMSGVAAFECLLGLLGFALATGLLYGRFSRPGAKVLFSKNIIIAPYKDGLGLMFRIVNGRKTQLIETELKVIYSIMVDEEGRKIRRYFDLKLERAKVSFFPMSWTVVHPVDEKSILSGYTQEQLLGAEMEILISVKAFDEIYSQTVYSRHSYVHHDLVWGARFVPMISQQNGHSVLSLDLLHEYEKTELPQLIIEEASSD</sequence>
<feature type="domain" description="Inward rectifier potassium channel C-terminal" evidence="13">
    <location>
        <begin position="162"/>
        <end position="323"/>
    </location>
</feature>
<dbReference type="Gene3D" id="2.60.40.1400">
    <property type="entry name" value="G protein-activated inward rectifier potassium channel 1"/>
    <property type="match status" value="1"/>
</dbReference>
<dbReference type="PRINTS" id="PR01320">
    <property type="entry name" value="KIRCHANNEL"/>
</dbReference>
<evidence type="ECO:0000256" key="7">
    <source>
        <dbReference type="ARBA" id="ARBA00022989"/>
    </source>
</evidence>
<evidence type="ECO:0000256" key="10">
    <source>
        <dbReference type="ARBA" id="ARBA00023303"/>
    </source>
</evidence>
<evidence type="ECO:0000256" key="2">
    <source>
        <dbReference type="ARBA" id="ARBA00022448"/>
    </source>
</evidence>
<evidence type="ECO:0000256" key="3">
    <source>
        <dbReference type="ARBA" id="ARBA00022538"/>
    </source>
</evidence>
<evidence type="ECO:0000256" key="6">
    <source>
        <dbReference type="ARBA" id="ARBA00022958"/>
    </source>
</evidence>
<dbReference type="Pfam" id="PF17655">
    <property type="entry name" value="IRK_C"/>
    <property type="match status" value="1"/>
</dbReference>
<keyword evidence="2" id="KW-0813">Transport</keyword>
<organism evidence="14 15">
    <name type="scientific">Solitalea agri</name>
    <dbReference type="NCBI Taxonomy" id="2953739"/>
    <lineage>
        <taxon>Bacteria</taxon>
        <taxon>Pseudomonadati</taxon>
        <taxon>Bacteroidota</taxon>
        <taxon>Sphingobacteriia</taxon>
        <taxon>Sphingobacteriales</taxon>
        <taxon>Sphingobacteriaceae</taxon>
        <taxon>Solitalea</taxon>
    </lineage>
</organism>
<protein>
    <submittedName>
        <fullName evidence="14">Ion channel</fullName>
    </submittedName>
</protein>
<evidence type="ECO:0000313" key="14">
    <source>
        <dbReference type="EMBL" id="MCO4291668.1"/>
    </source>
</evidence>
<dbReference type="InterPro" id="IPR013518">
    <property type="entry name" value="K_chnl_inward-rec_Kir_cyto"/>
</dbReference>
<dbReference type="Proteomes" id="UP001155182">
    <property type="component" value="Unassembled WGS sequence"/>
</dbReference>
<dbReference type="AlphaFoldDB" id="A0A9X2JB53"/>
<dbReference type="GO" id="GO:0034702">
    <property type="term" value="C:monoatomic ion channel complex"/>
    <property type="evidence" value="ECO:0007669"/>
    <property type="project" value="UniProtKB-KW"/>
</dbReference>
<feature type="transmembrane region" description="Helical" evidence="11">
    <location>
        <begin position="64"/>
        <end position="86"/>
    </location>
</feature>
<keyword evidence="10" id="KW-0407">Ion channel</keyword>
<dbReference type="InterPro" id="IPR016449">
    <property type="entry name" value="K_chnl_inward-rec_Kir"/>
</dbReference>
<evidence type="ECO:0000259" key="12">
    <source>
        <dbReference type="Pfam" id="PF07885"/>
    </source>
</evidence>
<keyword evidence="5" id="KW-0851">Voltage-gated channel</keyword>
<name>A0A9X2JB53_9SPHI</name>
<keyword evidence="15" id="KW-1185">Reference proteome</keyword>
<proteinExistence type="predicted"/>
<reference evidence="14" key="1">
    <citation type="submission" date="2022-06" db="EMBL/GenBank/DDBJ databases">
        <title>Solitalea sp. MAHUQ-68 isolated from rhizospheric soil.</title>
        <authorList>
            <person name="Huq M.A."/>
        </authorList>
    </citation>
    <scope>NUCLEOTIDE SEQUENCE</scope>
    <source>
        <strain evidence="14">MAHUQ-68</strain>
    </source>
</reference>
<keyword evidence="9 11" id="KW-0472">Membrane</keyword>
<gene>
    <name evidence="14" type="ORF">NF867_02155</name>
</gene>
<keyword evidence="3" id="KW-0633">Potassium transport</keyword>
<comment type="caution">
    <text evidence="14">The sequence shown here is derived from an EMBL/GenBank/DDBJ whole genome shotgun (WGS) entry which is preliminary data.</text>
</comment>
<dbReference type="GO" id="GO:1990573">
    <property type="term" value="P:potassium ion import across plasma membrane"/>
    <property type="evidence" value="ECO:0007669"/>
    <property type="project" value="TreeGrafter"/>
</dbReference>
<accession>A0A9X2JB53</accession>
<evidence type="ECO:0000256" key="11">
    <source>
        <dbReference type="SAM" id="Phobius"/>
    </source>
</evidence>
<feature type="transmembrane region" description="Helical" evidence="11">
    <location>
        <begin position="127"/>
        <end position="152"/>
    </location>
</feature>